<organism evidence="6 7">
    <name type="scientific">Arachis hypogaea</name>
    <name type="common">Peanut</name>
    <dbReference type="NCBI Taxonomy" id="3818"/>
    <lineage>
        <taxon>Eukaryota</taxon>
        <taxon>Viridiplantae</taxon>
        <taxon>Streptophyta</taxon>
        <taxon>Embryophyta</taxon>
        <taxon>Tracheophyta</taxon>
        <taxon>Spermatophyta</taxon>
        <taxon>Magnoliopsida</taxon>
        <taxon>eudicotyledons</taxon>
        <taxon>Gunneridae</taxon>
        <taxon>Pentapetalae</taxon>
        <taxon>rosids</taxon>
        <taxon>fabids</taxon>
        <taxon>Fabales</taxon>
        <taxon>Fabaceae</taxon>
        <taxon>Papilionoideae</taxon>
        <taxon>50 kb inversion clade</taxon>
        <taxon>dalbergioids sensu lato</taxon>
        <taxon>Dalbergieae</taxon>
        <taxon>Pterocarpus clade</taxon>
        <taxon>Arachis</taxon>
    </lineage>
</organism>
<dbReference type="EMBL" id="SDMP01000011">
    <property type="protein sequence ID" value="RYR27443.1"/>
    <property type="molecule type" value="Genomic_DNA"/>
</dbReference>
<dbReference type="Gene3D" id="3.40.630.50">
    <property type="entry name" value="AF0625-like"/>
    <property type="match status" value="1"/>
</dbReference>
<dbReference type="Gene3D" id="3.40.50.10700">
    <property type="entry name" value="AF0625-like"/>
    <property type="match status" value="1"/>
</dbReference>
<evidence type="ECO:0000256" key="1">
    <source>
        <dbReference type="ARBA" id="ARBA00022723"/>
    </source>
</evidence>
<proteinExistence type="predicted"/>
<dbReference type="AlphaFoldDB" id="A0A445ALY0"/>
<comment type="caution">
    <text evidence="6">The sequence shown here is derived from an EMBL/GenBank/DDBJ whole genome shotgun (WGS) entry which is preliminary data.</text>
</comment>
<dbReference type="InterPro" id="IPR007508">
    <property type="entry name" value="DtdA"/>
</dbReference>
<keyword evidence="1" id="KW-0479">Metal-binding</keyword>
<evidence type="ECO:0000256" key="2">
    <source>
        <dbReference type="ARBA" id="ARBA00022801"/>
    </source>
</evidence>
<evidence type="ECO:0000256" key="5">
    <source>
        <dbReference type="SAM" id="Phobius"/>
    </source>
</evidence>
<dbReference type="GO" id="GO:0046872">
    <property type="term" value="F:metal ion binding"/>
    <property type="evidence" value="ECO:0007669"/>
    <property type="project" value="UniProtKB-KW"/>
</dbReference>
<evidence type="ECO:0008006" key="8">
    <source>
        <dbReference type="Google" id="ProtNLM"/>
    </source>
</evidence>
<evidence type="ECO:0000313" key="6">
    <source>
        <dbReference type="EMBL" id="RYR27443.1"/>
    </source>
</evidence>
<dbReference type="GO" id="GO:0051499">
    <property type="term" value="F:D-aminoacyl-tRNA deacylase activity"/>
    <property type="evidence" value="ECO:0007669"/>
    <property type="project" value="InterPro"/>
</dbReference>
<accession>A0A445ALY0</accession>
<keyword evidence="3" id="KW-0862">Zinc</keyword>
<evidence type="ECO:0000256" key="4">
    <source>
        <dbReference type="SAM" id="MobiDB-lite"/>
    </source>
</evidence>
<keyword evidence="2" id="KW-0378">Hydrolase</keyword>
<evidence type="ECO:0000313" key="7">
    <source>
        <dbReference type="Proteomes" id="UP000289738"/>
    </source>
</evidence>
<dbReference type="FunFam" id="3.40.630.50:FF:000001">
    <property type="entry name" value="D-aminoacyl-tRNA deacylase"/>
    <property type="match status" value="1"/>
</dbReference>
<dbReference type="Proteomes" id="UP000289738">
    <property type="component" value="Chromosome B01"/>
</dbReference>
<name>A0A445ALY0_ARAHY</name>
<dbReference type="PANTHER" id="PTHR34667">
    <property type="entry name" value="D-AMINOACYL-TRNA DEACYLASE"/>
    <property type="match status" value="1"/>
</dbReference>
<keyword evidence="5" id="KW-0812">Transmembrane</keyword>
<keyword evidence="5" id="KW-0472">Membrane</keyword>
<evidence type="ECO:0000256" key="3">
    <source>
        <dbReference type="ARBA" id="ARBA00022833"/>
    </source>
</evidence>
<gene>
    <name evidence="6" type="ORF">Ahy_B01g051475</name>
</gene>
<dbReference type="Pfam" id="PF04414">
    <property type="entry name" value="tRNA_deacylase"/>
    <property type="match status" value="2"/>
</dbReference>
<dbReference type="PANTHER" id="PTHR34667:SF1">
    <property type="entry name" value="D-AMINOACYL-TRNA DEACYLASE"/>
    <property type="match status" value="1"/>
</dbReference>
<keyword evidence="5" id="KW-1133">Transmembrane helix</keyword>
<sequence>MLLRTIGFCWTTAAAASVPLFITSSYLNRVLPPFSSIPLSNSKPLLFPSPSFSPSSSSSLSSSSNSIQVKHHHHSAMVTLLVATTSDPASINPANALLAMPAWQPGPHLQDDMKSFCNEGVRVLLHGKSIVVEDDLDKRWEEKTGEVVDEVIFFSKHTAVSNKPALTVHPIGVPHLREGDVPPQGGKPGWAALPNPRIGPWLRLLKKLAQAHNLVPEFELVWEGLGLGGGTDVGNWSRENDKKKVLLGIGGGHYAPRHMDVVLKDDVWVGHLLSGYSIPMEDPNQAKGEANAEIGGTWRQVRVEMVLIIIITLLSIIFISYMLPPSSASFPSTTQFQPSFQHQANNAHSNHPRLVRKLIRATEKGHNEDRDFIASQYNKQKGYLSGKVQHRKKNMVAGKKETKEEKYDGEDPSQYFAKDYSHVGGRRPIHNKNLPIGP</sequence>
<dbReference type="STRING" id="3818.A0A445ALY0"/>
<keyword evidence="7" id="KW-1185">Reference proteome</keyword>
<reference evidence="6 7" key="1">
    <citation type="submission" date="2019-01" db="EMBL/GenBank/DDBJ databases">
        <title>Sequencing of cultivated peanut Arachis hypogaea provides insights into genome evolution and oil improvement.</title>
        <authorList>
            <person name="Chen X."/>
        </authorList>
    </citation>
    <scope>NUCLEOTIDE SEQUENCE [LARGE SCALE GENOMIC DNA]</scope>
    <source>
        <strain evidence="7">cv. Fuhuasheng</strain>
        <tissue evidence="6">Leaves</tissue>
    </source>
</reference>
<feature type="region of interest" description="Disordered" evidence="4">
    <location>
        <begin position="395"/>
        <end position="438"/>
    </location>
</feature>
<dbReference type="SUPFAM" id="SSF142535">
    <property type="entry name" value="AF0625-like"/>
    <property type="match status" value="1"/>
</dbReference>
<feature type="transmembrane region" description="Helical" evidence="5">
    <location>
        <begin position="305"/>
        <end position="323"/>
    </location>
</feature>
<protein>
    <recommendedName>
        <fullName evidence="8">D-aminoacyl-tRNA deacylase</fullName>
    </recommendedName>
</protein>